<dbReference type="AlphaFoldDB" id="A0A840B294"/>
<keyword evidence="3" id="KW-1185">Reference proteome</keyword>
<protein>
    <submittedName>
        <fullName evidence="2">Acetyl esterase/lipase</fullName>
    </submittedName>
</protein>
<feature type="domain" description="BD-FAE-like" evidence="1">
    <location>
        <begin position="38"/>
        <end position="146"/>
    </location>
</feature>
<dbReference type="EMBL" id="JACIEA010000001">
    <property type="protein sequence ID" value="MBB3942395.1"/>
    <property type="molecule type" value="Genomic_DNA"/>
</dbReference>
<dbReference type="Proteomes" id="UP000581447">
    <property type="component" value="Unassembled WGS sequence"/>
</dbReference>
<gene>
    <name evidence="2" type="ORF">GGR91_000617</name>
</gene>
<dbReference type="Gene3D" id="3.40.50.1820">
    <property type="entry name" value="alpha/beta hydrolase"/>
    <property type="match status" value="1"/>
</dbReference>
<evidence type="ECO:0000259" key="1">
    <source>
        <dbReference type="Pfam" id="PF20434"/>
    </source>
</evidence>
<organism evidence="2 3">
    <name type="scientific">Sphingorhabdus rigui</name>
    <dbReference type="NCBI Taxonomy" id="1282858"/>
    <lineage>
        <taxon>Bacteria</taxon>
        <taxon>Pseudomonadati</taxon>
        <taxon>Pseudomonadota</taxon>
        <taxon>Alphaproteobacteria</taxon>
        <taxon>Sphingomonadales</taxon>
        <taxon>Sphingomonadaceae</taxon>
        <taxon>Sphingorhabdus</taxon>
    </lineage>
</organism>
<comment type="caution">
    <text evidence="2">The sequence shown here is derived from an EMBL/GenBank/DDBJ whole genome shotgun (WGS) entry which is preliminary data.</text>
</comment>
<evidence type="ECO:0000313" key="3">
    <source>
        <dbReference type="Proteomes" id="UP000581447"/>
    </source>
</evidence>
<sequence>MAPVAPKRLMVWDDLLSRPKPAPDTTVRYGADALQLVDVWKPAGAGPHPAVVMIHGGCWQTEIAERDIMNWIADDLRKHGVGVWNIEYRGVDRGGGYPGTYQDVGAAADMFAAKRAEYGFKTDTPVVTIGHSAGGHLSLWLARRSALATGDALRGDAPLQVDLAISQGGLPDLRAQTMLPDHGCGNKAAAKMAGDAFARVSPPEMPKGRARELQFNNDRDRIAPPSFGAAYGAKMVTTPDEGHAELIAPETVSWGKQRAVILKTFGLKAAKP</sequence>
<reference evidence="2 3" key="1">
    <citation type="submission" date="2020-08" db="EMBL/GenBank/DDBJ databases">
        <title>Genomic Encyclopedia of Type Strains, Phase IV (KMG-IV): sequencing the most valuable type-strain genomes for metagenomic binning, comparative biology and taxonomic classification.</title>
        <authorList>
            <person name="Goeker M."/>
        </authorList>
    </citation>
    <scope>NUCLEOTIDE SEQUENCE [LARGE SCALE GENOMIC DNA]</scope>
    <source>
        <strain evidence="2 3">DSM 29050</strain>
    </source>
</reference>
<name>A0A840B294_9SPHN</name>
<dbReference type="Pfam" id="PF20434">
    <property type="entry name" value="BD-FAE"/>
    <property type="match status" value="1"/>
</dbReference>
<dbReference type="RefSeq" id="WP_246337029.1">
    <property type="nucleotide sequence ID" value="NZ_BAABBG010000001.1"/>
</dbReference>
<evidence type="ECO:0000313" key="2">
    <source>
        <dbReference type="EMBL" id="MBB3942395.1"/>
    </source>
</evidence>
<proteinExistence type="predicted"/>
<dbReference type="InterPro" id="IPR029058">
    <property type="entry name" value="AB_hydrolase_fold"/>
</dbReference>
<dbReference type="InterPro" id="IPR049492">
    <property type="entry name" value="BD-FAE-like_dom"/>
</dbReference>
<dbReference type="SUPFAM" id="SSF53474">
    <property type="entry name" value="alpha/beta-Hydrolases"/>
    <property type="match status" value="1"/>
</dbReference>
<accession>A0A840B294</accession>